<feature type="transmembrane region" description="Helical" evidence="1">
    <location>
        <begin position="19"/>
        <end position="40"/>
    </location>
</feature>
<reference evidence="2" key="1">
    <citation type="journal article" date="2015" name="Nature">
        <title>Complex archaea that bridge the gap between prokaryotes and eukaryotes.</title>
        <authorList>
            <person name="Spang A."/>
            <person name="Saw J.H."/>
            <person name="Jorgensen S.L."/>
            <person name="Zaremba-Niedzwiedzka K."/>
            <person name="Martijn J."/>
            <person name="Lind A.E."/>
            <person name="van Eijk R."/>
            <person name="Schleper C."/>
            <person name="Guy L."/>
            <person name="Ettema T.J."/>
        </authorList>
    </citation>
    <scope>NUCLEOTIDE SEQUENCE</scope>
</reference>
<evidence type="ECO:0000313" key="2">
    <source>
        <dbReference type="EMBL" id="KKK53428.1"/>
    </source>
</evidence>
<sequence>MRYCENCKVFVKPEGGFSVFWFIVLMIPFVLFLWLIYLFYYLNKGDLCPMCGSKTLKYKPIETPQQEAYDNWLHREKVKLSENILRIKPPTIKLKYCSYCGDRIKVVLEYCSYCGAKQ</sequence>
<comment type="caution">
    <text evidence="2">The sequence shown here is derived from an EMBL/GenBank/DDBJ whole genome shotgun (WGS) entry which is preliminary data.</text>
</comment>
<dbReference type="EMBL" id="LAZR01066512">
    <property type="protein sequence ID" value="KKK53428.1"/>
    <property type="molecule type" value="Genomic_DNA"/>
</dbReference>
<keyword evidence="1" id="KW-0472">Membrane</keyword>
<keyword evidence="1" id="KW-0812">Transmembrane</keyword>
<evidence type="ECO:0000256" key="1">
    <source>
        <dbReference type="SAM" id="Phobius"/>
    </source>
</evidence>
<accession>A0A0F8WA03</accession>
<organism evidence="2">
    <name type="scientific">marine sediment metagenome</name>
    <dbReference type="NCBI Taxonomy" id="412755"/>
    <lineage>
        <taxon>unclassified sequences</taxon>
        <taxon>metagenomes</taxon>
        <taxon>ecological metagenomes</taxon>
    </lineage>
</organism>
<gene>
    <name evidence="2" type="ORF">LCGC14_3094900</name>
</gene>
<keyword evidence="1" id="KW-1133">Transmembrane helix</keyword>
<dbReference type="AlphaFoldDB" id="A0A0F8WA03"/>
<protein>
    <submittedName>
        <fullName evidence="2">Uncharacterized protein</fullName>
    </submittedName>
</protein>
<proteinExistence type="predicted"/>
<name>A0A0F8WA03_9ZZZZ</name>